<name>A0A0U2ZCW6_9GAMM</name>
<dbReference type="InterPro" id="IPR005338">
    <property type="entry name" value="Anhydro_N_Ac-Mur_kinase"/>
</dbReference>
<dbReference type="EMBL" id="CP013612">
    <property type="protein sequence ID" value="ALU45633.1"/>
    <property type="molecule type" value="Genomic_DNA"/>
</dbReference>
<keyword evidence="1" id="KW-0808">Transferase</keyword>
<dbReference type="InterPro" id="IPR043129">
    <property type="entry name" value="ATPase_NBD"/>
</dbReference>
<evidence type="ECO:0000313" key="2">
    <source>
        <dbReference type="Proteomes" id="UP000069015"/>
    </source>
</evidence>
<dbReference type="PANTHER" id="PTHR30605">
    <property type="entry name" value="ANHYDRO-N-ACETYLMURAMIC ACID KINASE"/>
    <property type="match status" value="1"/>
</dbReference>
<reference evidence="1 2" key="1">
    <citation type="submission" date="2015-12" db="EMBL/GenBank/DDBJ databases">
        <title>Complete genome sequence of Pseudoalteromonas rubra SCSIO 6842, harboring a conjugative plasmid.</title>
        <authorList>
            <person name="Li B."/>
            <person name="Wang X."/>
        </authorList>
    </citation>
    <scope>NUCLEOTIDE SEQUENCE [LARGE SCALE GENOMIC DNA]</scope>
    <source>
        <strain evidence="1 2">SCSIO 6842</strain>
    </source>
</reference>
<dbReference type="Proteomes" id="UP000069015">
    <property type="component" value="Chromosome 2"/>
</dbReference>
<sequence>MGLKQISQLHAISTKPVRRILGLMSGTSLDGLDLALCEVTGSGTETQCKLLKFETYSYGSEFKNKVRAVFAKETINLEYLTLLNPWIGQYHAKLINKTLSQWQVDRSEIDLIASHGQTIFHCPHHQHGHVDFADGTLQLGDGDQVATHTQLITVSDFRQKHIAKGGEGAPLAQYGDYLLYQSAQVHRVLLNLGGIANFTVLPRGGQVHDVQCSDIGPGNTLMDAFCQRHFDVPFDEDGRLAAKGEVCVSLLDLLKTIPFFHFNTPKTTGPEVFNLTMLEDIRAKCPERLSSYDVLATLNELTVWCVLEHIQRLKLDGPVQLIVSGGGAHNTLLISKVRSGLSGDYEVSELSQDGVCVDSKEAALFAVLANECVAGSGSFSFGKISLPG</sequence>
<dbReference type="SUPFAM" id="SSF53067">
    <property type="entry name" value="Actin-like ATPase domain"/>
    <property type="match status" value="1"/>
</dbReference>
<proteinExistence type="predicted"/>
<dbReference type="GO" id="GO:0006040">
    <property type="term" value="P:amino sugar metabolic process"/>
    <property type="evidence" value="ECO:0007669"/>
    <property type="project" value="InterPro"/>
</dbReference>
<evidence type="ECO:0000313" key="1">
    <source>
        <dbReference type="EMBL" id="ALU45633.1"/>
    </source>
</evidence>
<protein>
    <submittedName>
        <fullName evidence="1">Anhydro-N-acetylmuramic acid kinase</fullName>
    </submittedName>
</protein>
<dbReference type="GO" id="GO:0016773">
    <property type="term" value="F:phosphotransferase activity, alcohol group as acceptor"/>
    <property type="evidence" value="ECO:0007669"/>
    <property type="project" value="InterPro"/>
</dbReference>
<dbReference type="Gene3D" id="3.30.420.40">
    <property type="match status" value="2"/>
</dbReference>
<accession>A0A0U2ZCW6</accession>
<organism evidence="1 2">
    <name type="scientific">Pseudoalteromonas rubra</name>
    <dbReference type="NCBI Taxonomy" id="43658"/>
    <lineage>
        <taxon>Bacteria</taxon>
        <taxon>Pseudomonadati</taxon>
        <taxon>Pseudomonadota</taxon>
        <taxon>Gammaproteobacteria</taxon>
        <taxon>Alteromonadales</taxon>
        <taxon>Pseudoalteromonadaceae</taxon>
        <taxon>Pseudoalteromonas</taxon>
    </lineage>
</organism>
<dbReference type="GO" id="GO:0016301">
    <property type="term" value="F:kinase activity"/>
    <property type="evidence" value="ECO:0007669"/>
    <property type="project" value="UniProtKB-KW"/>
</dbReference>
<dbReference type="PANTHER" id="PTHR30605:SF0">
    <property type="entry name" value="ANHYDRO-N-ACETYLMURAMIC ACID KINASE"/>
    <property type="match status" value="1"/>
</dbReference>
<dbReference type="Pfam" id="PF03702">
    <property type="entry name" value="AnmK"/>
    <property type="match status" value="1"/>
</dbReference>
<keyword evidence="1" id="KW-0418">Kinase</keyword>
<dbReference type="GO" id="GO:0009254">
    <property type="term" value="P:peptidoglycan turnover"/>
    <property type="evidence" value="ECO:0007669"/>
    <property type="project" value="InterPro"/>
</dbReference>
<dbReference type="GO" id="GO:0005524">
    <property type="term" value="F:ATP binding"/>
    <property type="evidence" value="ECO:0007669"/>
    <property type="project" value="InterPro"/>
</dbReference>
<dbReference type="RefSeq" id="WP_058798500.1">
    <property type="nucleotide sequence ID" value="NZ_CP013612.1"/>
</dbReference>
<gene>
    <name evidence="1" type="ORF">AT705_22100</name>
</gene>
<dbReference type="KEGG" id="prr:AT705_22100"/>
<dbReference type="AlphaFoldDB" id="A0A0U2ZCW6"/>